<feature type="region of interest" description="Disordered" evidence="1">
    <location>
        <begin position="85"/>
        <end position="113"/>
    </location>
</feature>
<dbReference type="GO" id="GO:0005829">
    <property type="term" value="C:cytosol"/>
    <property type="evidence" value="ECO:0007669"/>
    <property type="project" value="TreeGrafter"/>
</dbReference>
<feature type="compositionally biased region" description="Acidic residues" evidence="1">
    <location>
        <begin position="97"/>
        <end position="110"/>
    </location>
</feature>
<dbReference type="PANTHER" id="PTHR28232:SF1">
    <property type="entry name" value="TRANSCRIPTIONAL REGULATORY PROTEIN RXT2"/>
    <property type="match status" value="1"/>
</dbReference>
<organism evidence="3 4">
    <name type="scientific">Metschnikowia bicuspidata</name>
    <dbReference type="NCBI Taxonomy" id="27322"/>
    <lineage>
        <taxon>Eukaryota</taxon>
        <taxon>Fungi</taxon>
        <taxon>Dikarya</taxon>
        <taxon>Ascomycota</taxon>
        <taxon>Saccharomycotina</taxon>
        <taxon>Pichiomycetes</taxon>
        <taxon>Metschnikowiaceae</taxon>
        <taxon>Metschnikowia</taxon>
    </lineage>
</organism>
<proteinExistence type="predicted"/>
<dbReference type="InterPro" id="IPR013904">
    <property type="entry name" value="RXT2_N"/>
</dbReference>
<feature type="region of interest" description="Disordered" evidence="1">
    <location>
        <begin position="26"/>
        <end position="47"/>
    </location>
</feature>
<dbReference type="Proteomes" id="UP000268321">
    <property type="component" value="Unassembled WGS sequence"/>
</dbReference>
<protein>
    <recommendedName>
        <fullName evidence="2">Transcriptional regulatory protein RXT2 N-terminal domain-containing protein</fullName>
    </recommendedName>
</protein>
<keyword evidence="4" id="KW-1185">Reference proteome</keyword>
<accession>A0A4P9ZGV9</accession>
<dbReference type="AlphaFoldDB" id="A0A4P9ZGV9"/>
<sequence length="339" mass="38475">MLDGRSLDVISKFKLALLTRKHNPAVHTNLPASNRGRKSASSDKSSALTPKIVEYNGTNRLVLTNDAIERSNYRNKRRWLDFYSSGKQQDGTSSETEFSDDEDDSDDCAERDESPLKKLRLSEILAPLAHPSEVATHPAILKTYKLTCLATLASDLINSIEVEQTTLNQFNKLLQILDGEDWFYQLEENMDLPLYDHGLDDSLASDGTSVESRRNVEVLQNGARKGAGPETDADGASYKRITRGASAEEGIRITDPFFALPKSLALFEHQQRKQLEEDDEKNDDPLEVLKQDLRNYLQVSIQRQHECKKNLMTIRNGIVKADKYKRDLYRWGKEISEKK</sequence>
<feature type="domain" description="Transcriptional regulatory protein RXT2 N-terminal" evidence="2">
    <location>
        <begin position="42"/>
        <end position="180"/>
    </location>
</feature>
<feature type="region of interest" description="Disordered" evidence="1">
    <location>
        <begin position="219"/>
        <end position="239"/>
    </location>
</feature>
<evidence type="ECO:0000313" key="3">
    <source>
        <dbReference type="EMBL" id="RKP31672.1"/>
    </source>
</evidence>
<reference evidence="4" key="1">
    <citation type="journal article" date="2018" name="Nat. Microbiol.">
        <title>Leveraging single-cell genomics to expand the fungal tree of life.</title>
        <authorList>
            <person name="Ahrendt S.R."/>
            <person name="Quandt C.A."/>
            <person name="Ciobanu D."/>
            <person name="Clum A."/>
            <person name="Salamov A."/>
            <person name="Andreopoulos B."/>
            <person name="Cheng J.F."/>
            <person name="Woyke T."/>
            <person name="Pelin A."/>
            <person name="Henrissat B."/>
            <person name="Reynolds N.K."/>
            <person name="Benny G.L."/>
            <person name="Smith M.E."/>
            <person name="James T.Y."/>
            <person name="Grigoriev I.V."/>
        </authorList>
    </citation>
    <scope>NUCLEOTIDE SEQUENCE [LARGE SCALE GENOMIC DNA]</scope>
    <source>
        <strain evidence="4">Baker2002</strain>
    </source>
</reference>
<evidence type="ECO:0000259" key="2">
    <source>
        <dbReference type="Pfam" id="PF08595"/>
    </source>
</evidence>
<evidence type="ECO:0000256" key="1">
    <source>
        <dbReference type="SAM" id="MobiDB-lite"/>
    </source>
</evidence>
<dbReference type="Pfam" id="PF08595">
    <property type="entry name" value="RXT2_N"/>
    <property type="match status" value="1"/>
</dbReference>
<dbReference type="PANTHER" id="PTHR28232">
    <property type="entry name" value="TRANSCRIPTIONAL REGULATORY PROTEIN RXT2"/>
    <property type="match status" value="1"/>
</dbReference>
<dbReference type="EMBL" id="ML004438">
    <property type="protein sequence ID" value="RKP31672.1"/>
    <property type="molecule type" value="Genomic_DNA"/>
</dbReference>
<dbReference type="GO" id="GO:0033698">
    <property type="term" value="C:Rpd3L complex"/>
    <property type="evidence" value="ECO:0007669"/>
    <property type="project" value="TreeGrafter"/>
</dbReference>
<gene>
    <name evidence="3" type="ORF">METBISCDRAFT_13496</name>
</gene>
<name>A0A4P9ZGV9_9ASCO</name>
<evidence type="ECO:0000313" key="4">
    <source>
        <dbReference type="Proteomes" id="UP000268321"/>
    </source>
</evidence>
<dbReference type="OrthoDB" id="2405722at2759"/>
<dbReference type="InterPro" id="IPR039602">
    <property type="entry name" value="Rxt2"/>
</dbReference>